<keyword evidence="2" id="KW-1185">Reference proteome</keyword>
<evidence type="ECO:0000313" key="2">
    <source>
        <dbReference type="Proteomes" id="UP000028999"/>
    </source>
</evidence>
<dbReference type="Proteomes" id="UP000028999">
    <property type="component" value="Unassembled WGS sequence"/>
</dbReference>
<accession>A0A078G5E9</accession>
<dbReference type="PaxDb" id="3708-A0A078G5E9"/>
<dbReference type="AlphaFoldDB" id="A0A078G5E9"/>
<evidence type="ECO:0000313" key="1">
    <source>
        <dbReference type="EMBL" id="CDY20554.1"/>
    </source>
</evidence>
<protein>
    <submittedName>
        <fullName evidence="1">BnaC07g12210D protein</fullName>
    </submittedName>
</protein>
<reference evidence="1 2" key="1">
    <citation type="journal article" date="2014" name="Science">
        <title>Plant genetics. Early allopolyploid evolution in the post-Neolithic Brassica napus oilseed genome.</title>
        <authorList>
            <person name="Chalhoub B."/>
            <person name="Denoeud F."/>
            <person name="Liu S."/>
            <person name="Parkin I.A."/>
            <person name="Tang H."/>
            <person name="Wang X."/>
            <person name="Chiquet J."/>
            <person name="Belcram H."/>
            <person name="Tong C."/>
            <person name="Samans B."/>
            <person name="Correa M."/>
            <person name="Da Silva C."/>
            <person name="Just J."/>
            <person name="Falentin C."/>
            <person name="Koh C.S."/>
            <person name="Le Clainche I."/>
            <person name="Bernard M."/>
            <person name="Bento P."/>
            <person name="Noel B."/>
            <person name="Labadie K."/>
            <person name="Alberti A."/>
            <person name="Charles M."/>
            <person name="Arnaud D."/>
            <person name="Guo H."/>
            <person name="Daviaud C."/>
            <person name="Alamery S."/>
            <person name="Jabbari K."/>
            <person name="Zhao M."/>
            <person name="Edger P.P."/>
            <person name="Chelaifa H."/>
            <person name="Tack D."/>
            <person name="Lassalle G."/>
            <person name="Mestiri I."/>
            <person name="Schnel N."/>
            <person name="Le Paslier M.C."/>
            <person name="Fan G."/>
            <person name="Renault V."/>
            <person name="Bayer P.E."/>
            <person name="Golicz A.A."/>
            <person name="Manoli S."/>
            <person name="Lee T.H."/>
            <person name="Thi V.H."/>
            <person name="Chalabi S."/>
            <person name="Hu Q."/>
            <person name="Fan C."/>
            <person name="Tollenaere R."/>
            <person name="Lu Y."/>
            <person name="Battail C."/>
            <person name="Shen J."/>
            <person name="Sidebottom C.H."/>
            <person name="Wang X."/>
            <person name="Canaguier A."/>
            <person name="Chauveau A."/>
            <person name="Berard A."/>
            <person name="Deniot G."/>
            <person name="Guan M."/>
            <person name="Liu Z."/>
            <person name="Sun F."/>
            <person name="Lim Y.P."/>
            <person name="Lyons E."/>
            <person name="Town C.D."/>
            <person name="Bancroft I."/>
            <person name="Wang X."/>
            <person name="Meng J."/>
            <person name="Ma J."/>
            <person name="Pires J.C."/>
            <person name="King G.J."/>
            <person name="Brunel D."/>
            <person name="Delourme R."/>
            <person name="Renard M."/>
            <person name="Aury J.M."/>
            <person name="Adams K.L."/>
            <person name="Batley J."/>
            <person name="Snowdon R.J."/>
            <person name="Tost J."/>
            <person name="Edwards D."/>
            <person name="Zhou Y."/>
            <person name="Hua W."/>
            <person name="Sharpe A.G."/>
            <person name="Paterson A.H."/>
            <person name="Guan C."/>
            <person name="Wincker P."/>
        </authorList>
    </citation>
    <scope>NUCLEOTIDE SEQUENCE [LARGE SCALE GENOMIC DNA]</scope>
    <source>
        <strain evidence="2">cv. Darmor-bzh</strain>
    </source>
</reference>
<proteinExistence type="predicted"/>
<sequence length="186" mass="21296">MLNVPLSFGTFGQSYVYFMLFSSIICTSTETKKVHLRHIPTSDALQLLLTLEHAHIFSAIVTTTACSALQLITSWEFFMFCFWLTSTSAKHHFLCIFELPSVLSVGRPQETCPNCRTDLQSLKSSSRSHDALEWNVHMLLLPQMLRSSPLLVEPIWSFNLRRPSLVVYAFTKQYSLMYLTFCGSRN</sequence>
<dbReference type="Gramene" id="CDY20554">
    <property type="protein sequence ID" value="CDY20554"/>
    <property type="gene ID" value="GSBRNA2T00012680001"/>
</dbReference>
<organism evidence="1 2">
    <name type="scientific">Brassica napus</name>
    <name type="common">Rape</name>
    <dbReference type="NCBI Taxonomy" id="3708"/>
    <lineage>
        <taxon>Eukaryota</taxon>
        <taxon>Viridiplantae</taxon>
        <taxon>Streptophyta</taxon>
        <taxon>Embryophyta</taxon>
        <taxon>Tracheophyta</taxon>
        <taxon>Spermatophyta</taxon>
        <taxon>Magnoliopsida</taxon>
        <taxon>eudicotyledons</taxon>
        <taxon>Gunneridae</taxon>
        <taxon>Pentapetalae</taxon>
        <taxon>rosids</taxon>
        <taxon>malvids</taxon>
        <taxon>Brassicales</taxon>
        <taxon>Brassicaceae</taxon>
        <taxon>Brassiceae</taxon>
        <taxon>Brassica</taxon>
    </lineage>
</organism>
<name>A0A078G5E9_BRANA</name>
<gene>
    <name evidence="1" type="primary">BnaC07g12210D</name>
    <name evidence="1" type="ORF">GSBRNA2T00012680001</name>
</gene>
<dbReference type="EMBL" id="LK032109">
    <property type="protein sequence ID" value="CDY20554.1"/>
    <property type="molecule type" value="Genomic_DNA"/>
</dbReference>